<comment type="caution">
    <text evidence="1">The sequence shown here is derived from an EMBL/GenBank/DDBJ whole genome shotgun (WGS) entry which is preliminary data.</text>
</comment>
<protein>
    <submittedName>
        <fullName evidence="1">Uncharacterized protein</fullName>
    </submittedName>
</protein>
<dbReference type="EMBL" id="BGPR01000072">
    <property type="protein sequence ID" value="GBL90596.1"/>
    <property type="molecule type" value="Genomic_DNA"/>
</dbReference>
<proteinExistence type="predicted"/>
<accession>A0A4Y2BH35</accession>
<keyword evidence="2" id="KW-1185">Reference proteome</keyword>
<reference evidence="1 2" key="1">
    <citation type="journal article" date="2019" name="Sci. Rep.">
        <title>Orb-weaving spider Araneus ventricosus genome elucidates the spidroin gene catalogue.</title>
        <authorList>
            <person name="Kono N."/>
            <person name="Nakamura H."/>
            <person name="Ohtoshi R."/>
            <person name="Moran D.A.P."/>
            <person name="Shinohara A."/>
            <person name="Yoshida Y."/>
            <person name="Fujiwara M."/>
            <person name="Mori M."/>
            <person name="Tomita M."/>
            <person name="Arakawa K."/>
        </authorList>
    </citation>
    <scope>NUCLEOTIDE SEQUENCE [LARGE SCALE GENOMIC DNA]</scope>
</reference>
<name>A0A4Y2BH35_ARAVE</name>
<gene>
    <name evidence="1" type="ORF">AVEN_179495_1</name>
</gene>
<dbReference type="Proteomes" id="UP000499080">
    <property type="component" value="Unassembled WGS sequence"/>
</dbReference>
<sequence>MVYLGGVKTSKTLKDKISRAVLSIPGDMLRSVVKNVKEQDAVQDHEKGRNHNKILEYMSRLCTEELPCSNSRGFVRLQHAGETSVNDRKVKEVDSKESSVQFLRAVVIAYGLVVFDHRCSGWSIAQ</sequence>
<evidence type="ECO:0000313" key="1">
    <source>
        <dbReference type="EMBL" id="GBL90596.1"/>
    </source>
</evidence>
<organism evidence="1 2">
    <name type="scientific">Araneus ventricosus</name>
    <name type="common">Orbweaver spider</name>
    <name type="synonym">Epeira ventricosa</name>
    <dbReference type="NCBI Taxonomy" id="182803"/>
    <lineage>
        <taxon>Eukaryota</taxon>
        <taxon>Metazoa</taxon>
        <taxon>Ecdysozoa</taxon>
        <taxon>Arthropoda</taxon>
        <taxon>Chelicerata</taxon>
        <taxon>Arachnida</taxon>
        <taxon>Araneae</taxon>
        <taxon>Araneomorphae</taxon>
        <taxon>Entelegynae</taxon>
        <taxon>Araneoidea</taxon>
        <taxon>Araneidae</taxon>
        <taxon>Araneus</taxon>
    </lineage>
</organism>
<dbReference type="AlphaFoldDB" id="A0A4Y2BH35"/>
<evidence type="ECO:0000313" key="2">
    <source>
        <dbReference type="Proteomes" id="UP000499080"/>
    </source>
</evidence>